<sequence length="51" mass="5967">MAKKETNPIVRKYQELRRSNAAQPIPQGKHKRRGGRAGVRRRAIEDQQKEK</sequence>
<dbReference type="EMBL" id="KU963248">
    <property type="protein sequence ID" value="AMS02726.1"/>
    <property type="molecule type" value="Genomic_DNA"/>
</dbReference>
<name>A0A142K9E3_9CAUD</name>
<evidence type="ECO:0000313" key="2">
    <source>
        <dbReference type="EMBL" id="AMS02726.1"/>
    </source>
</evidence>
<reference evidence="3" key="1">
    <citation type="submission" date="2016-03" db="EMBL/GenBank/DDBJ databases">
        <authorList>
            <person name="Ploux O."/>
        </authorList>
    </citation>
    <scope>NUCLEOTIDE SEQUENCE [LARGE SCALE GENOMIC DNA]</scope>
</reference>
<proteinExistence type="predicted"/>
<gene>
    <name evidence="2" type="primary">182</name>
    <name evidence="2" type="ORF">SEA_YVONNETASTIC_182</name>
</gene>
<protein>
    <submittedName>
        <fullName evidence="2">Uncharacterized protein</fullName>
    </submittedName>
</protein>
<feature type="compositionally biased region" description="Basic and acidic residues" evidence="1">
    <location>
        <begin position="42"/>
        <end position="51"/>
    </location>
</feature>
<feature type="compositionally biased region" description="Basic and acidic residues" evidence="1">
    <location>
        <begin position="1"/>
        <end position="18"/>
    </location>
</feature>
<dbReference type="GeneID" id="29125144"/>
<accession>A0A142K9E3</accession>
<feature type="compositionally biased region" description="Basic residues" evidence="1">
    <location>
        <begin position="28"/>
        <end position="41"/>
    </location>
</feature>
<keyword evidence="3" id="KW-1185">Reference proteome</keyword>
<evidence type="ECO:0000313" key="3">
    <source>
        <dbReference type="Proteomes" id="UP000201371"/>
    </source>
</evidence>
<dbReference type="KEGG" id="vg:29125144"/>
<dbReference type="RefSeq" id="YP_009301236.1">
    <property type="nucleotide sequence ID" value="NC_031230.1"/>
</dbReference>
<organism evidence="2 3">
    <name type="scientific">Gordonia phage Yvonnetastic</name>
    <dbReference type="NCBI Taxonomy" id="1821566"/>
    <lineage>
        <taxon>Viruses</taxon>
        <taxon>Duplodnaviria</taxon>
        <taxon>Heunggongvirae</taxon>
        <taxon>Uroviricota</taxon>
        <taxon>Caudoviricetes</taxon>
        <taxon>Yvonnevirus</taxon>
        <taxon>Yvonnevirus yvonnetastic</taxon>
        <taxon>Gordonia virus Yvonnetastic</taxon>
    </lineage>
</organism>
<evidence type="ECO:0000256" key="1">
    <source>
        <dbReference type="SAM" id="MobiDB-lite"/>
    </source>
</evidence>
<feature type="region of interest" description="Disordered" evidence="1">
    <location>
        <begin position="1"/>
        <end position="51"/>
    </location>
</feature>
<dbReference type="Proteomes" id="UP000201371">
    <property type="component" value="Segment"/>
</dbReference>